<organism evidence="2 3">
    <name type="scientific">Rhodocytophaga rosea</name>
    <dbReference type="NCBI Taxonomy" id="2704465"/>
    <lineage>
        <taxon>Bacteria</taxon>
        <taxon>Pseudomonadati</taxon>
        <taxon>Bacteroidota</taxon>
        <taxon>Cytophagia</taxon>
        <taxon>Cytophagales</taxon>
        <taxon>Rhodocytophagaceae</taxon>
        <taxon>Rhodocytophaga</taxon>
    </lineage>
</organism>
<proteinExistence type="predicted"/>
<protein>
    <recommendedName>
        <fullName evidence="4">TonB C-terminal domain-containing protein</fullName>
    </recommendedName>
</protein>
<evidence type="ECO:0000313" key="2">
    <source>
        <dbReference type="EMBL" id="QHT68483.1"/>
    </source>
</evidence>
<feature type="signal peptide" evidence="1">
    <location>
        <begin position="1"/>
        <end position="22"/>
    </location>
</feature>
<evidence type="ECO:0000256" key="1">
    <source>
        <dbReference type="SAM" id="SignalP"/>
    </source>
</evidence>
<feature type="chain" id="PRO_5025584002" description="TonB C-terminal domain-containing protein" evidence="1">
    <location>
        <begin position="23"/>
        <end position="128"/>
    </location>
</feature>
<dbReference type="Proteomes" id="UP000480178">
    <property type="component" value="Chromosome"/>
</dbReference>
<dbReference type="KEGG" id="rhoz:GXP67_18455"/>
<dbReference type="RefSeq" id="WP_162444494.1">
    <property type="nucleotide sequence ID" value="NZ_CP048222.1"/>
</dbReference>
<name>A0A6C0GLF5_9BACT</name>
<evidence type="ECO:0000313" key="3">
    <source>
        <dbReference type="Proteomes" id="UP000480178"/>
    </source>
</evidence>
<evidence type="ECO:0008006" key="4">
    <source>
        <dbReference type="Google" id="ProtNLM"/>
    </source>
</evidence>
<keyword evidence="1" id="KW-0732">Signal</keyword>
<reference evidence="2 3" key="1">
    <citation type="submission" date="2020-01" db="EMBL/GenBank/DDBJ databases">
        <authorList>
            <person name="Kim M.K."/>
        </authorList>
    </citation>
    <scope>NUCLEOTIDE SEQUENCE [LARGE SCALE GENOMIC DNA]</scope>
    <source>
        <strain evidence="2 3">172606-1</strain>
    </source>
</reference>
<dbReference type="AlphaFoldDB" id="A0A6C0GLF5"/>
<keyword evidence="3" id="KW-1185">Reference proteome</keyword>
<gene>
    <name evidence="2" type="ORF">GXP67_18455</name>
</gene>
<accession>A0A6C0GLF5</accession>
<sequence length="128" mass="14298">MKTMYAMIFLGLFSLGIQNASAQLPVSISTNTSPENTYPSLTQQIAQLISSPIIQDEEDGVVALSFKVDKNSRISNIKVYTENEALNQHIILSLKGKQLNGQGYERKQYRLRIHFAASEILAARYASF</sequence>
<dbReference type="EMBL" id="CP048222">
    <property type="protein sequence ID" value="QHT68483.1"/>
    <property type="molecule type" value="Genomic_DNA"/>
</dbReference>